<accession>A0ABQ7L6V3</accession>
<evidence type="ECO:0000313" key="3">
    <source>
        <dbReference type="Proteomes" id="UP000823674"/>
    </source>
</evidence>
<keyword evidence="3" id="KW-1185">Reference proteome</keyword>
<gene>
    <name evidence="2" type="primary">A09g501110.1_BraROA</name>
    <name evidence="2" type="ORF">IGI04_033442</name>
</gene>
<protein>
    <recommendedName>
        <fullName evidence="1">Transposase-associated domain-containing protein</fullName>
    </recommendedName>
</protein>
<reference evidence="2 3" key="1">
    <citation type="submission" date="2021-03" db="EMBL/GenBank/DDBJ databases">
        <authorList>
            <person name="King G.J."/>
            <person name="Bancroft I."/>
            <person name="Baten A."/>
            <person name="Bloomfield J."/>
            <person name="Borpatragohain P."/>
            <person name="He Z."/>
            <person name="Irish N."/>
            <person name="Irwin J."/>
            <person name="Liu K."/>
            <person name="Mauleon R.P."/>
            <person name="Moore J."/>
            <person name="Morris R."/>
            <person name="Ostergaard L."/>
            <person name="Wang B."/>
            <person name="Wells R."/>
        </authorList>
    </citation>
    <scope>NUCLEOTIDE SEQUENCE [LARGE SCALE GENOMIC DNA]</scope>
    <source>
        <strain evidence="2">R-o-18</strain>
        <tissue evidence="2">Leaf</tissue>
    </source>
</reference>
<evidence type="ECO:0000313" key="2">
    <source>
        <dbReference type="EMBL" id="KAG5381972.1"/>
    </source>
</evidence>
<feature type="domain" description="Transposase-associated" evidence="1">
    <location>
        <begin position="3"/>
        <end position="74"/>
    </location>
</feature>
<organism evidence="2 3">
    <name type="scientific">Brassica rapa subsp. trilocularis</name>
    <dbReference type="NCBI Taxonomy" id="1813537"/>
    <lineage>
        <taxon>Eukaryota</taxon>
        <taxon>Viridiplantae</taxon>
        <taxon>Streptophyta</taxon>
        <taxon>Embryophyta</taxon>
        <taxon>Tracheophyta</taxon>
        <taxon>Spermatophyta</taxon>
        <taxon>Magnoliopsida</taxon>
        <taxon>eudicotyledons</taxon>
        <taxon>Gunneridae</taxon>
        <taxon>Pentapetalae</taxon>
        <taxon>rosids</taxon>
        <taxon>malvids</taxon>
        <taxon>Brassicales</taxon>
        <taxon>Brassicaceae</taxon>
        <taxon>Brassiceae</taxon>
        <taxon>Brassica</taxon>
    </lineage>
</organism>
<sequence>MDKSWINKPRLSQDYRLGVKHFLDFAFTRSNANMMKCPCNRCLLTKSLSRDDIEGDLMCYGFLSSYTSWILHGEEVCITGNTRLPSDVNESELDSTLNL</sequence>
<dbReference type="InterPro" id="IPR029480">
    <property type="entry name" value="Transpos_assoc"/>
</dbReference>
<name>A0ABQ7L6V3_BRACM</name>
<dbReference type="Proteomes" id="UP000823674">
    <property type="component" value="Chromosome A09"/>
</dbReference>
<comment type="caution">
    <text evidence="2">The sequence shown here is derived from an EMBL/GenBank/DDBJ whole genome shotgun (WGS) entry which is preliminary data.</text>
</comment>
<dbReference type="EMBL" id="JADBGQ010000008">
    <property type="protein sequence ID" value="KAG5381972.1"/>
    <property type="molecule type" value="Genomic_DNA"/>
</dbReference>
<proteinExistence type="predicted"/>
<evidence type="ECO:0000259" key="1">
    <source>
        <dbReference type="Pfam" id="PF13963"/>
    </source>
</evidence>
<dbReference type="Pfam" id="PF13963">
    <property type="entry name" value="Transpos_assoc"/>
    <property type="match status" value="1"/>
</dbReference>